<evidence type="ECO:0000313" key="1">
    <source>
        <dbReference type="EMBL" id="OGG72930.1"/>
    </source>
</evidence>
<dbReference type="SUPFAM" id="SSF48613">
    <property type="entry name" value="Heme oxygenase-like"/>
    <property type="match status" value="1"/>
</dbReference>
<proteinExistence type="predicted"/>
<dbReference type="EMBL" id="MFLY01000023">
    <property type="protein sequence ID" value="OGG72930.1"/>
    <property type="molecule type" value="Genomic_DNA"/>
</dbReference>
<reference evidence="1 2" key="1">
    <citation type="journal article" date="2016" name="Nat. Commun.">
        <title>Thousands of microbial genomes shed light on interconnected biogeochemical processes in an aquifer system.</title>
        <authorList>
            <person name="Anantharaman K."/>
            <person name="Brown C.T."/>
            <person name="Hug L.A."/>
            <person name="Sharon I."/>
            <person name="Castelle C.J."/>
            <person name="Probst A.J."/>
            <person name="Thomas B.C."/>
            <person name="Singh A."/>
            <person name="Wilkins M.J."/>
            <person name="Karaoz U."/>
            <person name="Brodie E.L."/>
            <person name="Williams K.H."/>
            <person name="Hubbard S.S."/>
            <person name="Banfield J.F."/>
        </authorList>
    </citation>
    <scope>NUCLEOTIDE SEQUENCE [LARGE SCALE GENOMIC DNA]</scope>
</reference>
<accession>A0A1F6EGZ4</accession>
<evidence type="ECO:0008006" key="3">
    <source>
        <dbReference type="Google" id="ProtNLM"/>
    </source>
</evidence>
<sequence length="238" mass="27339">MNADLESFIRGWREAYVKQQQAILLFNPELTAKFTIAQQQTFFVIFDELRRHFTGLLGYLAGLAPDQQYKRALLQNWKEENGVSDDGRELFSHDDLYRRAASSVGVDVLVESHAGRTRRSYTDAFNDGFVRFIVEQIVISGRKIGWNRIWSAVEAYELLDNVDYPAFLRLAHSFGLKGEALTFFEIHCLVEHFELGAESLDEIWAVDSDSVRIGFAFIKKLQLTAFRALSDELFVRGK</sequence>
<comment type="caution">
    <text evidence="1">The sequence shown here is derived from an EMBL/GenBank/DDBJ whole genome shotgun (WGS) entry which is preliminary data.</text>
</comment>
<name>A0A1F6EGZ4_9BACT</name>
<dbReference type="AlphaFoldDB" id="A0A1F6EGZ4"/>
<dbReference type="InterPro" id="IPR016084">
    <property type="entry name" value="Haem_Oase-like_multi-hlx"/>
</dbReference>
<gene>
    <name evidence="1" type="ORF">A3A38_02820</name>
</gene>
<dbReference type="Proteomes" id="UP000177306">
    <property type="component" value="Unassembled WGS sequence"/>
</dbReference>
<evidence type="ECO:0000313" key="2">
    <source>
        <dbReference type="Proteomes" id="UP000177306"/>
    </source>
</evidence>
<protein>
    <recommendedName>
        <fullName evidence="3">Thiaminase-2/PQQC domain-containing protein</fullName>
    </recommendedName>
</protein>
<dbReference type="Gene3D" id="1.20.910.10">
    <property type="entry name" value="Heme oxygenase-like"/>
    <property type="match status" value="1"/>
</dbReference>
<organism evidence="1 2">
    <name type="scientific">Candidatus Kaiserbacteria bacterium RIFCSPLOWO2_01_FULL_53_17</name>
    <dbReference type="NCBI Taxonomy" id="1798511"/>
    <lineage>
        <taxon>Bacteria</taxon>
        <taxon>Candidatus Kaiseribacteriota</taxon>
    </lineage>
</organism>